<dbReference type="PANTHER" id="PTHR13608">
    <property type="entry name" value="ARMADILLO-LIKE HELICAL DOMAIN-CONTAINING PROTEIN 3"/>
    <property type="match status" value="1"/>
</dbReference>
<accession>A0A9Q0RP90</accession>
<reference evidence="6" key="1">
    <citation type="submission" date="2022-12" db="EMBL/GenBank/DDBJ databases">
        <title>Genome assemblies of Blomia tropicalis.</title>
        <authorList>
            <person name="Cui Y."/>
        </authorList>
    </citation>
    <scope>NUCLEOTIDE SEQUENCE</scope>
    <source>
        <tissue evidence="6">Adult mites</tissue>
    </source>
</reference>
<dbReference type="Proteomes" id="UP001142055">
    <property type="component" value="Chromosome 1"/>
</dbReference>
<comment type="caution">
    <text evidence="6">The sequence shown here is derived from an EMBL/GenBank/DDBJ whole genome shotgun (WGS) entry which is preliminary data.</text>
</comment>
<name>A0A9Q0RP90_BLOTA</name>
<dbReference type="SMART" id="SM01158">
    <property type="entry name" value="DUF1741"/>
    <property type="match status" value="1"/>
</dbReference>
<dbReference type="GO" id="GO:0005829">
    <property type="term" value="C:cytosol"/>
    <property type="evidence" value="ECO:0007669"/>
    <property type="project" value="TreeGrafter"/>
</dbReference>
<proteinExistence type="predicted"/>
<dbReference type="PANTHER" id="PTHR13608:SF3">
    <property type="entry name" value="ARMADILLO-LIKE HELICAL DOMAIN-CONTAINING PROTEIN 3"/>
    <property type="match status" value="1"/>
</dbReference>
<dbReference type="EMBL" id="JAPWDV010000001">
    <property type="protein sequence ID" value="KAJ6223193.1"/>
    <property type="molecule type" value="Genomic_DNA"/>
</dbReference>
<dbReference type="OMA" id="CANSIIH"/>
<protein>
    <recommendedName>
        <fullName evidence="5">Armadillo-like helical domain-containing protein</fullName>
    </recommendedName>
</protein>
<dbReference type="AlphaFoldDB" id="A0A9Q0RP90"/>
<evidence type="ECO:0000313" key="6">
    <source>
        <dbReference type="EMBL" id="KAJ6223193.1"/>
    </source>
</evidence>
<comment type="subcellular location">
    <subcellularLocation>
        <location evidence="1">Membrane</location>
    </subcellularLocation>
</comment>
<evidence type="ECO:0000256" key="3">
    <source>
        <dbReference type="ARBA" id="ARBA00022989"/>
    </source>
</evidence>
<keyword evidence="2" id="KW-0812">Transmembrane</keyword>
<dbReference type="InterPro" id="IPR039868">
    <property type="entry name" value="ARMD3-like"/>
</dbReference>
<keyword evidence="4" id="KW-0472">Membrane</keyword>
<dbReference type="Pfam" id="PF08427">
    <property type="entry name" value="ARMH3_C"/>
    <property type="match status" value="1"/>
</dbReference>
<dbReference type="InterPro" id="IPR013636">
    <property type="entry name" value="ARMH3_C"/>
</dbReference>
<sequence length="701" mass="80885">MLKSKRVFKEKIVQLYILIIKGDHDSLSKENENFWDEFFLLKANGSALEQELRKKLDQDPSELKPVINLLFERSLFAIRDSNQLRILNGLITLCSLSYSVLHGFKSTVTDQNERIDILIGLDQFNSTCEQFVQTILELLVDNGYCYHEGFKIIILKLMLIFVTFNSDIDTNPFLDQLMSDQLFDSLVHMINSLEQQDRCRILFLLVIFLNYKKGSINNPYVMKLSIVDNEVTLSGYSQAISNELIDFNCRFDNICTDSRSGIFSTFTNMVGTIFSSDGSGIDISTIIGKKQSFHNIKTALIAFYEAVLLNRNFISLLTTPLPETDSIVDKDSSTPGSPIVMMVEQGTNCLPTNLLVTFLEFTSIIMLDMKDETTLESTRLCFIILTCITEDTCANSIIHDNNMGFIVNLQRMPMRHRKAPSLKAKGVRPLSHAILDLMVEFIQSHMNRNIQYDLFQLCLGIIHRLISFQKRFRIRINYDWKDLWSALTTLIKFIVSNESYFNKHQEIDLFALALQVINLFNLFIMYGDNFLANTTNYDELYYEIIRTNSIFNNLNSLALRYMTRNDDDTNFGWKESATRLTHSMLNVKAIIAHFNSKIEAYSNQNQIVTLSEEQVLQVVRTNYDTLTLKLQDQIDQYESYDPSSERELCFLMRLIRTIVQEYSCQHQTITISLKEQQHLVQEIQTMSTVIAASVNNQDVLE</sequence>
<evidence type="ECO:0000313" key="7">
    <source>
        <dbReference type="Proteomes" id="UP001142055"/>
    </source>
</evidence>
<evidence type="ECO:0000259" key="5">
    <source>
        <dbReference type="SMART" id="SM01158"/>
    </source>
</evidence>
<evidence type="ECO:0000256" key="2">
    <source>
        <dbReference type="ARBA" id="ARBA00022692"/>
    </source>
</evidence>
<gene>
    <name evidence="6" type="ORF">RDWZM_001738</name>
</gene>
<keyword evidence="7" id="KW-1185">Reference proteome</keyword>
<keyword evidence="3" id="KW-1133">Transmembrane helix</keyword>
<organism evidence="6 7">
    <name type="scientific">Blomia tropicalis</name>
    <name type="common">Mite</name>
    <dbReference type="NCBI Taxonomy" id="40697"/>
    <lineage>
        <taxon>Eukaryota</taxon>
        <taxon>Metazoa</taxon>
        <taxon>Ecdysozoa</taxon>
        <taxon>Arthropoda</taxon>
        <taxon>Chelicerata</taxon>
        <taxon>Arachnida</taxon>
        <taxon>Acari</taxon>
        <taxon>Acariformes</taxon>
        <taxon>Sarcoptiformes</taxon>
        <taxon>Astigmata</taxon>
        <taxon>Glycyphagoidea</taxon>
        <taxon>Echimyopodidae</taxon>
        <taxon>Blomia</taxon>
    </lineage>
</organism>
<dbReference type="GO" id="GO:0016020">
    <property type="term" value="C:membrane"/>
    <property type="evidence" value="ECO:0007669"/>
    <property type="project" value="UniProtKB-SubCell"/>
</dbReference>
<evidence type="ECO:0000256" key="4">
    <source>
        <dbReference type="ARBA" id="ARBA00023136"/>
    </source>
</evidence>
<feature type="domain" description="Armadillo-like helical" evidence="5">
    <location>
        <begin position="421"/>
        <end position="666"/>
    </location>
</feature>
<evidence type="ECO:0000256" key="1">
    <source>
        <dbReference type="ARBA" id="ARBA00004370"/>
    </source>
</evidence>